<dbReference type="InterPro" id="IPR059100">
    <property type="entry name" value="TSP3_bac"/>
</dbReference>
<sequence>MFIMRKTITGLLVFFVFSVIIVHIGSAADDGPAEDLTAATSTPAVNPVLLIVPADDNPTDTFYNSGDRGKLFLSFDLTASSSESLYVDEVRLRAIDSISSAFFNPGIAGDNLENITIVNGETGNSVKPAVIDVTDGSRTFSGLDLIIESGKPARIRVYADIATGMDDEVESRIILVDPMGIKAVGTETGKRAEISGAAEGDWINLKPAEPKADLILSGIYINQNQDHNNIVIGEPTYINIIYKNIGNGPAPENFGKIFDFGGEGIFEFGNNGEPISTSSGYYLSSGALLGSEEYAELYAGIFRSAGEIEFTVTLDPEDLIPEIDDRNNVFTENIIVFEELNYPDFIVYDIITDPISPLGGEDVRIDVVYKNIGSDYDRDKFSTMVYFGQAEGWFIFDERRPMFKSRSYPNMLEPLRTGETITETYWGRFGRDRTIELEAAVDTFKEVEEANEGNNRFLKKIVIRKKAAAAAAVPGQSALALKLKGRIVLKVEGKGEAYYINPVSAAVNFLGRPDDAFKVMREQGVGIKNADLGKIPVGLPAGSGADTDGDGLSDTLEDALGTDKAEADTDGDGLSDREESERGSNPSYGRNLSIITDNGFAAKHKGKIFLQTERNGEAWYVNPADNRRYFLGRPADAWEIMRTLGLGISNADFKKL</sequence>
<accession>A0A1F5SI66</accession>
<reference evidence="7 8" key="1">
    <citation type="journal article" date="2016" name="Nat. Commun.">
        <title>Thousands of microbial genomes shed light on interconnected biogeochemical processes in an aquifer system.</title>
        <authorList>
            <person name="Anantharaman K."/>
            <person name="Brown C.T."/>
            <person name="Hug L.A."/>
            <person name="Sharon I."/>
            <person name="Castelle C.J."/>
            <person name="Probst A.J."/>
            <person name="Thomas B.C."/>
            <person name="Singh A."/>
            <person name="Wilkins M.J."/>
            <person name="Karaoz U."/>
            <person name="Brodie E.L."/>
            <person name="Williams K.H."/>
            <person name="Hubbard S.S."/>
            <person name="Banfield J.F."/>
        </authorList>
    </citation>
    <scope>NUCLEOTIDE SEQUENCE [LARGE SCALE GENOMIC DNA]</scope>
</reference>
<dbReference type="Pfam" id="PF07705">
    <property type="entry name" value="CARDB"/>
    <property type="match status" value="1"/>
</dbReference>
<evidence type="ECO:0000259" key="6">
    <source>
        <dbReference type="Pfam" id="PF07705"/>
    </source>
</evidence>
<dbReference type="InterPro" id="IPR011635">
    <property type="entry name" value="CARDB"/>
</dbReference>
<keyword evidence="3" id="KW-0732">Signal</keyword>
<evidence type="ECO:0000256" key="3">
    <source>
        <dbReference type="ARBA" id="ARBA00022729"/>
    </source>
</evidence>
<evidence type="ECO:0000256" key="5">
    <source>
        <dbReference type="SAM" id="MobiDB-lite"/>
    </source>
</evidence>
<dbReference type="InterPro" id="IPR013783">
    <property type="entry name" value="Ig-like_fold"/>
</dbReference>
<evidence type="ECO:0000313" key="7">
    <source>
        <dbReference type="EMBL" id="OGF25971.1"/>
    </source>
</evidence>
<evidence type="ECO:0000256" key="2">
    <source>
        <dbReference type="ARBA" id="ARBA00022525"/>
    </source>
</evidence>
<keyword evidence="2" id="KW-0964">Secreted</keyword>
<gene>
    <name evidence="7" type="ORF">A2227_05725</name>
</gene>
<comment type="caution">
    <text evidence="7">The sequence shown here is derived from an EMBL/GenBank/DDBJ whole genome shotgun (WGS) entry which is preliminary data.</text>
</comment>
<dbReference type="Pfam" id="PF18884">
    <property type="entry name" value="TSP3_bac"/>
    <property type="match status" value="2"/>
</dbReference>
<dbReference type="Proteomes" id="UP000178367">
    <property type="component" value="Unassembled WGS sequence"/>
</dbReference>
<name>A0A1F5SI66_9BACT</name>
<evidence type="ECO:0000256" key="4">
    <source>
        <dbReference type="ARBA" id="ARBA00022837"/>
    </source>
</evidence>
<feature type="compositionally biased region" description="Acidic residues" evidence="5">
    <location>
        <begin position="547"/>
        <end position="557"/>
    </location>
</feature>
<feature type="region of interest" description="Disordered" evidence="5">
    <location>
        <begin position="543"/>
        <end position="591"/>
    </location>
</feature>
<proteinExistence type="predicted"/>
<protein>
    <recommendedName>
        <fullName evidence="6">CARDB domain-containing protein</fullName>
    </recommendedName>
</protein>
<evidence type="ECO:0000256" key="1">
    <source>
        <dbReference type="ARBA" id="ARBA00004613"/>
    </source>
</evidence>
<keyword evidence="4" id="KW-0106">Calcium</keyword>
<dbReference type="EMBL" id="MFGB01000018">
    <property type="protein sequence ID" value="OGF25971.1"/>
    <property type="molecule type" value="Genomic_DNA"/>
</dbReference>
<evidence type="ECO:0000313" key="8">
    <source>
        <dbReference type="Proteomes" id="UP000178367"/>
    </source>
</evidence>
<feature type="domain" description="CARDB" evidence="6">
    <location>
        <begin position="343"/>
        <end position="457"/>
    </location>
</feature>
<organism evidence="7 8">
    <name type="scientific">Candidatus Falkowbacteria bacterium RIFOXYA2_FULL_47_19</name>
    <dbReference type="NCBI Taxonomy" id="1797994"/>
    <lineage>
        <taxon>Bacteria</taxon>
        <taxon>Candidatus Falkowiibacteriota</taxon>
    </lineage>
</organism>
<dbReference type="AlphaFoldDB" id="A0A1F5SI66"/>
<comment type="subcellular location">
    <subcellularLocation>
        <location evidence="1">Secreted</location>
    </subcellularLocation>
</comment>
<dbReference type="STRING" id="1797994.A2227_05725"/>
<dbReference type="Gene3D" id="2.60.40.10">
    <property type="entry name" value="Immunoglobulins"/>
    <property type="match status" value="2"/>
</dbReference>